<gene>
    <name evidence="2" type="primary">g245</name>
    <name evidence="2" type="ORF">C2E20_0245</name>
</gene>
<dbReference type="EMBL" id="LHPF02000001">
    <property type="protein sequence ID" value="PSC76120.1"/>
    <property type="molecule type" value="Genomic_DNA"/>
</dbReference>
<keyword evidence="2" id="KW-0695">RNA-directed DNA polymerase</keyword>
<dbReference type="AlphaFoldDB" id="A0A2P6VPW8"/>
<dbReference type="PANTHER" id="PTHR47027">
    <property type="entry name" value="REVERSE TRANSCRIPTASE DOMAIN-CONTAINING PROTEIN"/>
    <property type="match status" value="1"/>
</dbReference>
<reference evidence="2 3" key="1">
    <citation type="journal article" date="2018" name="Plant J.">
        <title>Genome sequences of Chlorella sorokiniana UTEX 1602 and Micractinium conductrix SAG 241.80: implications to maltose excretion by a green alga.</title>
        <authorList>
            <person name="Arriola M.B."/>
            <person name="Velmurugan N."/>
            <person name="Zhang Y."/>
            <person name="Plunkett M.H."/>
            <person name="Hondzo H."/>
            <person name="Barney B.M."/>
        </authorList>
    </citation>
    <scope>NUCLEOTIDE SEQUENCE [LARGE SCALE GENOMIC DNA]</scope>
    <source>
        <strain evidence="2 3">SAG 241.80</strain>
    </source>
</reference>
<dbReference type="GO" id="GO:0003964">
    <property type="term" value="F:RNA-directed DNA polymerase activity"/>
    <property type="evidence" value="ECO:0007669"/>
    <property type="project" value="UniProtKB-KW"/>
</dbReference>
<dbReference type="OrthoDB" id="515277at2759"/>
<name>A0A2P6VPW8_9CHLO</name>
<accession>A0A2P6VPW8</accession>
<keyword evidence="3" id="KW-1185">Reference proteome</keyword>
<keyword evidence="2" id="KW-0548">Nucleotidyltransferase</keyword>
<dbReference type="Proteomes" id="UP000239649">
    <property type="component" value="Unassembled WGS sequence"/>
</dbReference>
<evidence type="ECO:0000313" key="2">
    <source>
        <dbReference type="EMBL" id="PSC76120.1"/>
    </source>
</evidence>
<keyword evidence="2" id="KW-0808">Transferase</keyword>
<comment type="caution">
    <text evidence="2">The sequence shown here is derived from an EMBL/GenBank/DDBJ whole genome shotgun (WGS) entry which is preliminary data.</text>
</comment>
<organism evidence="2 3">
    <name type="scientific">Micractinium conductrix</name>
    <dbReference type="NCBI Taxonomy" id="554055"/>
    <lineage>
        <taxon>Eukaryota</taxon>
        <taxon>Viridiplantae</taxon>
        <taxon>Chlorophyta</taxon>
        <taxon>core chlorophytes</taxon>
        <taxon>Trebouxiophyceae</taxon>
        <taxon>Chlorellales</taxon>
        <taxon>Chlorellaceae</taxon>
        <taxon>Chlorella clade</taxon>
        <taxon>Micractinium</taxon>
    </lineage>
</organism>
<evidence type="ECO:0000256" key="1">
    <source>
        <dbReference type="SAM" id="MobiDB-lite"/>
    </source>
</evidence>
<feature type="region of interest" description="Disordered" evidence="1">
    <location>
        <begin position="142"/>
        <end position="164"/>
    </location>
</feature>
<evidence type="ECO:0000313" key="3">
    <source>
        <dbReference type="Proteomes" id="UP000239649"/>
    </source>
</evidence>
<sequence>MEAAFTAEEVASLARRTAQRKAVFGPLAPWLLKQACAQLAPLAAAEFNAWQRIGRLPRGDAHSAIALVAKTSSPTQPSDLRGIAVGALLAKLFAAGLERRVTAHAEAAGLHAEGQFGFRRQRITEQAALALRTVIECHRQQRQCGGSSTRSEQPQRRHTRRRRQRGGSQLWACFVDFKQAYDRVPRAQLWQRLESMGYGGQWLRAVRALYADVPMSVTAPGLEGRVFSATQGLKQDCPLNPTPLHCGLTVNVVKTKVMLLSGAADEQTAMQRVRRARHTFDGAPVAGVAAFKYLGIVFHCTQPVGEAAAEGRARVARFAAASFEGRCTALGLEAARLLLSLYRQMVDSTLSYGAAVWSPGLALAAVRRLGTQAGAAGGGSGLSAAEQQHYRTLRRLLGLPQRAPRATVLAETGEPPLHAHWMARTARFWNSLVAAPEGSLMRQVLDASLQLAAEHTPSRHRGPHGIAQMPWAAQLQSALAEAGIAADLQQRQPLQPEAVQEAALLHYLQHLQTAVQRRGASRLQHYFDCVRPECLEVAGYGMAPYLVERPPCMMGACAGVR</sequence>
<proteinExistence type="predicted"/>
<protein>
    <submittedName>
        <fullName evidence="2">Reverse transcriptase-related</fullName>
    </submittedName>
</protein>
<dbReference type="PANTHER" id="PTHR47027:SF20">
    <property type="entry name" value="REVERSE TRANSCRIPTASE-LIKE PROTEIN WITH RNA-DIRECTED DNA POLYMERASE DOMAIN"/>
    <property type="match status" value="1"/>
</dbReference>